<dbReference type="EMBL" id="JMQA01000053">
    <property type="protein sequence ID" value="KFM92991.1"/>
    <property type="molecule type" value="Genomic_DNA"/>
</dbReference>
<evidence type="ECO:0000313" key="2">
    <source>
        <dbReference type="EMBL" id="KFM92991.1"/>
    </source>
</evidence>
<dbReference type="STRING" id="44252.DJ90_2932"/>
<reference evidence="2 3" key="1">
    <citation type="submission" date="2014-04" db="EMBL/GenBank/DDBJ databases">
        <authorList>
            <person name="Bishop-Lilly K.A."/>
            <person name="Broomall S.M."/>
            <person name="Chain P.S."/>
            <person name="Chertkov O."/>
            <person name="Coyne S.R."/>
            <person name="Daligault H.E."/>
            <person name="Davenport K.W."/>
            <person name="Erkkila T."/>
            <person name="Frey K.G."/>
            <person name="Gibbons H.S."/>
            <person name="Gu W."/>
            <person name="Jaissle J."/>
            <person name="Johnson S.L."/>
            <person name="Koroleva G.I."/>
            <person name="Ladner J.T."/>
            <person name="Lo C.-C."/>
            <person name="Minogue T.D."/>
            <person name="Munk C."/>
            <person name="Palacios G.F."/>
            <person name="Redden C.L."/>
            <person name="Rosenzweig C.N."/>
            <person name="Scholz M.B."/>
            <person name="Teshima H."/>
            <person name="Xu Y."/>
        </authorList>
    </citation>
    <scope>NUCLEOTIDE SEQUENCE [LARGE SCALE GENOMIC DNA]</scope>
    <source>
        <strain evidence="2 3">8244</strain>
    </source>
</reference>
<protein>
    <submittedName>
        <fullName evidence="2">Putative membrane protein</fullName>
    </submittedName>
</protein>
<evidence type="ECO:0000256" key="1">
    <source>
        <dbReference type="SAM" id="Phobius"/>
    </source>
</evidence>
<keyword evidence="1" id="KW-0472">Membrane</keyword>
<accession>A0A090Y445</accession>
<proteinExistence type="predicted"/>
<dbReference type="HOGENOM" id="CLU_2602690_0_0_9"/>
<organism evidence="2 3">
    <name type="scientific">Paenibacillus macerans</name>
    <name type="common">Bacillus macerans</name>
    <dbReference type="NCBI Taxonomy" id="44252"/>
    <lineage>
        <taxon>Bacteria</taxon>
        <taxon>Bacillati</taxon>
        <taxon>Bacillota</taxon>
        <taxon>Bacilli</taxon>
        <taxon>Bacillales</taxon>
        <taxon>Paenibacillaceae</taxon>
        <taxon>Paenibacillus</taxon>
    </lineage>
</organism>
<keyword evidence="1" id="KW-1133">Transmembrane helix</keyword>
<gene>
    <name evidence="2" type="ORF">DJ90_2932</name>
</gene>
<dbReference type="PATRIC" id="fig|44252.3.peg.6237"/>
<dbReference type="Proteomes" id="UP000029278">
    <property type="component" value="Unassembled WGS sequence"/>
</dbReference>
<keyword evidence="1" id="KW-0812">Transmembrane</keyword>
<name>A0A090Y445_PAEMA</name>
<feature type="transmembrane region" description="Helical" evidence="1">
    <location>
        <begin position="21"/>
        <end position="40"/>
    </location>
</feature>
<keyword evidence="3" id="KW-1185">Reference proteome</keyword>
<dbReference type="AlphaFoldDB" id="A0A090Y445"/>
<comment type="caution">
    <text evidence="2">The sequence shown here is derived from an EMBL/GenBank/DDBJ whole genome shotgun (WGS) entry which is preliminary data.</text>
</comment>
<evidence type="ECO:0000313" key="3">
    <source>
        <dbReference type="Proteomes" id="UP000029278"/>
    </source>
</evidence>
<feature type="transmembrane region" description="Helical" evidence="1">
    <location>
        <begin position="60"/>
        <end position="78"/>
    </location>
</feature>
<sequence>MHERISNWDYQKMFQIARYWMYINVSSLSILFLIAAISGYKNVVITISESNLTNQEIINSFPALAKMMITAAVILFIIF</sequence>